<protein>
    <submittedName>
        <fullName evidence="2">Uncharacterized protein</fullName>
    </submittedName>
</protein>
<comment type="caution">
    <text evidence="2">The sequence shown here is derived from an EMBL/GenBank/DDBJ whole genome shotgun (WGS) entry which is preliminary data.</text>
</comment>
<reference evidence="2" key="1">
    <citation type="submission" date="2021-02" db="EMBL/GenBank/DDBJ databases">
        <title>Genome-Resolved Metagenomics of a Microbial Community Performing Photosynthetic Biological Nutrient Removal.</title>
        <authorList>
            <person name="Mcdaniel E.A."/>
        </authorList>
    </citation>
    <scope>NUCLEOTIDE SEQUENCE</scope>
    <source>
        <strain evidence="2">UWPOB_OBS1</strain>
    </source>
</reference>
<evidence type="ECO:0000313" key="3">
    <source>
        <dbReference type="Proteomes" id="UP000664277"/>
    </source>
</evidence>
<organism evidence="2 3">
    <name type="scientific">Candidatus Obscuribacter phosphatis</name>
    <dbReference type="NCBI Taxonomy" id="1906157"/>
    <lineage>
        <taxon>Bacteria</taxon>
        <taxon>Bacillati</taxon>
        <taxon>Candidatus Melainabacteria</taxon>
        <taxon>Candidatus Obscuribacterales</taxon>
        <taxon>Candidatus Obscuribacteraceae</taxon>
        <taxon>Candidatus Obscuribacter</taxon>
    </lineage>
</organism>
<dbReference type="Proteomes" id="UP000664277">
    <property type="component" value="Unassembled WGS sequence"/>
</dbReference>
<accession>A0A8J7TKJ7</accession>
<feature type="compositionally biased region" description="Basic and acidic residues" evidence="1">
    <location>
        <begin position="67"/>
        <end position="81"/>
    </location>
</feature>
<feature type="region of interest" description="Disordered" evidence="1">
    <location>
        <begin position="59"/>
        <end position="81"/>
    </location>
</feature>
<gene>
    <name evidence="2" type="ORF">J0M35_01305</name>
</gene>
<dbReference type="AlphaFoldDB" id="A0A8J7TKJ7"/>
<name>A0A8J7TKJ7_9BACT</name>
<evidence type="ECO:0000256" key="1">
    <source>
        <dbReference type="SAM" id="MobiDB-lite"/>
    </source>
</evidence>
<sequence length="81" mass="9583">MIHYVYSTRGGYLYLVGKYNQQPKVEGNTEFILSVPEKTSQAQIDTLAHRRFMEHLRRPRKVQHDRHKTETKVVEKELATV</sequence>
<proteinExistence type="predicted"/>
<dbReference type="EMBL" id="JAFLCK010000001">
    <property type="protein sequence ID" value="MBN8658971.1"/>
    <property type="molecule type" value="Genomic_DNA"/>
</dbReference>
<evidence type="ECO:0000313" key="2">
    <source>
        <dbReference type="EMBL" id="MBN8658971.1"/>
    </source>
</evidence>